<reference evidence="1 2" key="1">
    <citation type="submission" date="2023-07" db="EMBL/GenBank/DDBJ databases">
        <title>Sorghum-associated microbial communities from plants grown in Nebraska, USA.</title>
        <authorList>
            <person name="Schachtman D."/>
        </authorList>
    </citation>
    <scope>NUCLEOTIDE SEQUENCE [LARGE SCALE GENOMIC DNA]</scope>
    <source>
        <strain evidence="1 2">DS1027</strain>
    </source>
</reference>
<comment type="caution">
    <text evidence="1">The sequence shown here is derived from an EMBL/GenBank/DDBJ whole genome shotgun (WGS) entry which is preliminary data.</text>
</comment>
<evidence type="ECO:0000313" key="2">
    <source>
        <dbReference type="Proteomes" id="UP001184150"/>
    </source>
</evidence>
<accession>A0ABU1MQW0</accession>
<evidence type="ECO:0000313" key="1">
    <source>
        <dbReference type="EMBL" id="MDR6512718.1"/>
    </source>
</evidence>
<dbReference type="RefSeq" id="WP_309806186.1">
    <property type="nucleotide sequence ID" value="NZ_JAVDRD010000011.1"/>
</dbReference>
<organism evidence="1 2">
    <name type="scientific">Novosphingobium capsulatum</name>
    <dbReference type="NCBI Taxonomy" id="13688"/>
    <lineage>
        <taxon>Bacteria</taxon>
        <taxon>Pseudomonadati</taxon>
        <taxon>Pseudomonadota</taxon>
        <taxon>Alphaproteobacteria</taxon>
        <taxon>Sphingomonadales</taxon>
        <taxon>Sphingomonadaceae</taxon>
        <taxon>Novosphingobium</taxon>
    </lineage>
</organism>
<keyword evidence="2" id="KW-1185">Reference proteome</keyword>
<dbReference type="InterPro" id="IPR027417">
    <property type="entry name" value="P-loop_NTPase"/>
</dbReference>
<protein>
    <recommendedName>
        <fullName evidence="3">Sulfotransferase family protein</fullName>
    </recommendedName>
</protein>
<gene>
    <name evidence="1" type="ORF">J2792_003603</name>
</gene>
<dbReference type="EMBL" id="JAVDRD010000011">
    <property type="protein sequence ID" value="MDR6512718.1"/>
    <property type="molecule type" value="Genomic_DNA"/>
</dbReference>
<proteinExistence type="predicted"/>
<dbReference type="Gene3D" id="3.40.50.300">
    <property type="entry name" value="P-loop containing nucleotide triphosphate hydrolases"/>
    <property type="match status" value="1"/>
</dbReference>
<dbReference type="Proteomes" id="UP001184150">
    <property type="component" value="Unassembled WGS sequence"/>
</dbReference>
<sequence>MPPSQRQPLETFTVLCGMPRCGTRQFADFLNAHPRLCLQGEIRSGLIQTIRATLAAGDRAYATGYAANYYRQKRAQGVIDLFTLLSKARRISKPGADLHGFKCPQMERQSAAIHAIVQPAFARLVWLHCIRNPADCWLSLKAMPWFSDDMDQFVERYCDSLDQARAIADAPAAEGLDTRISPLDLDAFIAAADKPAWLGRQLFAPLGLAPSPEDLTRIATTTDNRNATARATGSARATALDMADHAAMGRHAPRLDQAIAAYNARFGTALALRLPVAEAVAA</sequence>
<evidence type="ECO:0008006" key="3">
    <source>
        <dbReference type="Google" id="ProtNLM"/>
    </source>
</evidence>
<name>A0ABU1MQW0_9SPHN</name>
<dbReference type="SUPFAM" id="SSF52540">
    <property type="entry name" value="P-loop containing nucleoside triphosphate hydrolases"/>
    <property type="match status" value="1"/>
</dbReference>